<dbReference type="Proteomes" id="UP000583049">
    <property type="component" value="Unassembled WGS sequence"/>
</dbReference>
<dbReference type="SUPFAM" id="SSF48371">
    <property type="entry name" value="ARM repeat"/>
    <property type="match status" value="1"/>
</dbReference>
<evidence type="ECO:0000256" key="1">
    <source>
        <dbReference type="ARBA" id="ARBA00004123"/>
    </source>
</evidence>
<evidence type="ECO:0000256" key="5">
    <source>
        <dbReference type="ARBA" id="ARBA00018231"/>
    </source>
</evidence>
<dbReference type="GO" id="GO:0005829">
    <property type="term" value="C:cytosol"/>
    <property type="evidence" value="ECO:0007669"/>
    <property type="project" value="TreeGrafter"/>
</dbReference>
<dbReference type="GO" id="GO:0051083">
    <property type="term" value="P:'de novo' cotranslational protein folding"/>
    <property type="evidence" value="ECO:0007669"/>
    <property type="project" value="TreeGrafter"/>
</dbReference>
<feature type="non-terminal residue" evidence="12">
    <location>
        <position position="1"/>
    </location>
</feature>
<evidence type="ECO:0000313" key="13">
    <source>
        <dbReference type="Proteomes" id="UP000583049"/>
    </source>
</evidence>
<organism evidence="12 13">
    <name type="scientific">Glareola pratincola</name>
    <name type="common">Collared pratincole</name>
    <name type="synonym">Hirundo pratincola</name>
    <dbReference type="NCBI Taxonomy" id="43316"/>
    <lineage>
        <taxon>Eukaryota</taxon>
        <taxon>Metazoa</taxon>
        <taxon>Chordata</taxon>
        <taxon>Craniata</taxon>
        <taxon>Vertebrata</taxon>
        <taxon>Euteleostomi</taxon>
        <taxon>Archelosauria</taxon>
        <taxon>Archosauria</taxon>
        <taxon>Dinosauria</taxon>
        <taxon>Saurischia</taxon>
        <taxon>Theropoda</taxon>
        <taxon>Coelurosauria</taxon>
        <taxon>Aves</taxon>
        <taxon>Neognathae</taxon>
        <taxon>Neoaves</taxon>
        <taxon>Charadriiformes</taxon>
        <taxon>Glareolidae</taxon>
        <taxon>Glareola</taxon>
    </lineage>
</organism>
<feature type="domain" description="TELO2 ARM repeat" evidence="11">
    <location>
        <begin position="129"/>
        <end position="224"/>
    </location>
</feature>
<name>A0A7L4M5E4_GLAPT</name>
<dbReference type="PANTHER" id="PTHR15830">
    <property type="entry name" value="TELOMERE LENGTH REGULATION PROTEIN TEL2 FAMILY MEMBER"/>
    <property type="match status" value="1"/>
</dbReference>
<comment type="caution">
    <text evidence="12">The sequence shown here is derived from an EMBL/GenBank/DDBJ whole genome shotgun (WGS) entry which is preliminary data.</text>
</comment>
<protein>
    <recommendedName>
        <fullName evidence="5">Telomere length regulation protein TEL2 homolog</fullName>
    </recommendedName>
</protein>
<dbReference type="GO" id="GO:0005634">
    <property type="term" value="C:nucleus"/>
    <property type="evidence" value="ECO:0007669"/>
    <property type="project" value="UniProtKB-SubCell"/>
</dbReference>
<dbReference type="AlphaFoldDB" id="A0A7L4M5E4"/>
<dbReference type="InterPro" id="IPR038528">
    <property type="entry name" value="TEL2_C_sf"/>
</dbReference>
<dbReference type="FunFam" id="1.25.40.720:FF:000003">
    <property type="entry name" value="Telomere length regulation protein TEL2 homolog"/>
    <property type="match status" value="1"/>
</dbReference>
<evidence type="ECO:0000256" key="8">
    <source>
        <dbReference type="ARBA" id="ARBA00023242"/>
    </source>
</evidence>
<comment type="subcellular location">
    <subcellularLocation>
        <location evidence="3">Cytoplasm</location>
    </subcellularLocation>
    <subcellularLocation>
        <location evidence="2">Membrane</location>
    </subcellularLocation>
    <subcellularLocation>
        <location evidence="1">Nucleus</location>
    </subcellularLocation>
</comment>
<sequence>VCFIPGGLDCSISFVSHVLGKVCVHGRQKEILSVLIPRLTDLTKSDCIWQRICWRLVECVPERWMEAVVLGFVQTAPRADVLSRLLGNLVVKNKKAQFVVTQKMLLLQYGHTTAVLQNLLGYLALDSLRRALLIKVLKELLETWGSSSAVKHSPPEQQQYISKAILICLSHLKEPDIESCRQELLTSMMEGVKCHLDSNLPQIRRLGMIVAESISSKINTDGPVLKFQYEEDDEARELKSLLVQSPPFCVVPSPPDDERNEKADAALPGVLESNKKSHPAAPVKAEEESDAELDSDDDLVPYDMSEDKELKAKAPVYIRDCIEVLTGSEDVDKWEATVKALESLVRKNPAAAREVSVELAKIVLHLEEKTCIEGFVELRQRAQVAILTTDPIPVAKYLTTQFYSLNYSLRQRVDILDVLVLAAQELSCPKSHGKTKHPDAPKPCIQLLPGSDSSKDWRRIVDERIKSKTRRFATGRSQVERASSPNQFNSVAGHFFFPLIQHFDRPLTTFDLLGEDHFVLGRLVHTLSILMYLAVNTVAVTAMGKALLEFVWALRFHTDSYVRQGLLSCISSVLLSVPAERLLEDVTEELLEAQSWLG</sequence>
<gene>
    <name evidence="12" type="primary">Telo2</name>
    <name evidence="12" type="ORF">GLAPRA_R03393</name>
</gene>
<keyword evidence="13" id="KW-1185">Reference proteome</keyword>
<feature type="non-terminal residue" evidence="12">
    <location>
        <position position="598"/>
    </location>
</feature>
<evidence type="ECO:0000259" key="11">
    <source>
        <dbReference type="Pfam" id="PF25320"/>
    </source>
</evidence>
<evidence type="ECO:0000256" key="9">
    <source>
        <dbReference type="SAM" id="MobiDB-lite"/>
    </source>
</evidence>
<evidence type="ECO:0000259" key="10">
    <source>
        <dbReference type="Pfam" id="PF10193"/>
    </source>
</evidence>
<dbReference type="Pfam" id="PF25320">
    <property type="entry name" value="TELO2_ARM"/>
    <property type="match status" value="1"/>
</dbReference>
<dbReference type="EMBL" id="VWPO01001170">
    <property type="protein sequence ID" value="NXY72880.1"/>
    <property type="molecule type" value="Genomic_DNA"/>
</dbReference>
<feature type="compositionally biased region" description="Acidic residues" evidence="9">
    <location>
        <begin position="287"/>
        <end position="297"/>
    </location>
</feature>
<keyword evidence="8" id="KW-0539">Nucleus</keyword>
<dbReference type="InterPro" id="IPR051970">
    <property type="entry name" value="TEL2_Regulation"/>
</dbReference>
<evidence type="ECO:0000256" key="7">
    <source>
        <dbReference type="ARBA" id="ARBA00023136"/>
    </source>
</evidence>
<evidence type="ECO:0000256" key="3">
    <source>
        <dbReference type="ARBA" id="ARBA00004496"/>
    </source>
</evidence>
<comment type="similarity">
    <text evidence="4">Belongs to the TEL2 family.</text>
</comment>
<feature type="domain" description="Telomere length regulation protein conserved" evidence="10">
    <location>
        <begin position="315"/>
        <end position="423"/>
    </location>
</feature>
<keyword evidence="7" id="KW-0472">Membrane</keyword>
<dbReference type="GO" id="GO:0051879">
    <property type="term" value="F:Hsp90 protein binding"/>
    <property type="evidence" value="ECO:0007669"/>
    <property type="project" value="TreeGrafter"/>
</dbReference>
<dbReference type="Pfam" id="PF10193">
    <property type="entry name" value="Telomere_reg-2"/>
    <property type="match status" value="1"/>
</dbReference>
<dbReference type="GO" id="GO:0042162">
    <property type="term" value="F:telomeric DNA binding"/>
    <property type="evidence" value="ECO:0007669"/>
    <property type="project" value="TreeGrafter"/>
</dbReference>
<evidence type="ECO:0000256" key="2">
    <source>
        <dbReference type="ARBA" id="ARBA00004370"/>
    </source>
</evidence>
<dbReference type="GO" id="GO:0016020">
    <property type="term" value="C:membrane"/>
    <property type="evidence" value="ECO:0007669"/>
    <property type="project" value="UniProtKB-SubCell"/>
</dbReference>
<evidence type="ECO:0000256" key="4">
    <source>
        <dbReference type="ARBA" id="ARBA00006133"/>
    </source>
</evidence>
<dbReference type="PANTHER" id="PTHR15830:SF10">
    <property type="entry name" value="TELOMERE LENGTH REGULATION PROTEIN TEL2 HOMOLOG"/>
    <property type="match status" value="1"/>
</dbReference>
<feature type="region of interest" description="Disordered" evidence="9">
    <location>
        <begin position="266"/>
        <end position="297"/>
    </location>
</feature>
<dbReference type="InterPro" id="IPR057348">
    <property type="entry name" value="TELO2_ARM"/>
</dbReference>
<keyword evidence="6" id="KW-0963">Cytoplasm</keyword>
<dbReference type="Gene3D" id="1.25.40.720">
    <property type="entry name" value="Telomere length regulation protein 2, C-terminal domain"/>
    <property type="match status" value="2"/>
</dbReference>
<evidence type="ECO:0000256" key="6">
    <source>
        <dbReference type="ARBA" id="ARBA00022490"/>
    </source>
</evidence>
<evidence type="ECO:0000313" key="12">
    <source>
        <dbReference type="EMBL" id="NXY72880.1"/>
    </source>
</evidence>
<dbReference type="FunFam" id="1.25.40.720:FF:000001">
    <property type="entry name" value="Telomere length regulation protein TEL2"/>
    <property type="match status" value="1"/>
</dbReference>
<proteinExistence type="inferred from homology"/>
<dbReference type="InterPro" id="IPR019337">
    <property type="entry name" value="Telomere_length_regulation_dom"/>
</dbReference>
<dbReference type="InterPro" id="IPR016024">
    <property type="entry name" value="ARM-type_fold"/>
</dbReference>
<reference evidence="12 13" key="1">
    <citation type="submission" date="2019-09" db="EMBL/GenBank/DDBJ databases">
        <title>Bird 10,000 Genomes (B10K) Project - Family phase.</title>
        <authorList>
            <person name="Zhang G."/>
        </authorList>
    </citation>
    <scope>NUCLEOTIDE SEQUENCE [LARGE SCALE GENOMIC DNA]</scope>
    <source>
        <strain evidence="12">B10K-CU-031-08</strain>
        <tissue evidence="12">Muscle</tissue>
    </source>
</reference>
<accession>A0A7L4M5E4</accession>